<feature type="non-terminal residue" evidence="5">
    <location>
        <position position="250"/>
    </location>
</feature>
<reference evidence="5" key="1">
    <citation type="journal article" date="2020" name="Stud. Mycol.">
        <title>101 Dothideomycetes genomes: a test case for predicting lifestyles and emergence of pathogens.</title>
        <authorList>
            <person name="Haridas S."/>
            <person name="Albert R."/>
            <person name="Binder M."/>
            <person name="Bloem J."/>
            <person name="Labutti K."/>
            <person name="Salamov A."/>
            <person name="Andreopoulos B."/>
            <person name="Baker S."/>
            <person name="Barry K."/>
            <person name="Bills G."/>
            <person name="Bluhm B."/>
            <person name="Cannon C."/>
            <person name="Castanera R."/>
            <person name="Culley D."/>
            <person name="Daum C."/>
            <person name="Ezra D."/>
            <person name="Gonzalez J."/>
            <person name="Henrissat B."/>
            <person name="Kuo A."/>
            <person name="Liang C."/>
            <person name="Lipzen A."/>
            <person name="Lutzoni F."/>
            <person name="Magnuson J."/>
            <person name="Mondo S."/>
            <person name="Nolan M."/>
            <person name="Ohm R."/>
            <person name="Pangilinan J."/>
            <person name="Park H.-J."/>
            <person name="Ramirez L."/>
            <person name="Alfaro M."/>
            <person name="Sun H."/>
            <person name="Tritt A."/>
            <person name="Yoshinaga Y."/>
            <person name="Zwiers L.-H."/>
            <person name="Turgeon B."/>
            <person name="Goodwin S."/>
            <person name="Spatafora J."/>
            <person name="Crous P."/>
            <person name="Grigoriev I."/>
        </authorList>
    </citation>
    <scope>NUCLEOTIDE SEQUENCE</scope>
    <source>
        <strain evidence="5">CBS 262.69</strain>
    </source>
</reference>
<dbReference type="Gene3D" id="3.40.50.150">
    <property type="entry name" value="Vaccinia Virus protein VP39"/>
    <property type="match status" value="1"/>
</dbReference>
<dbReference type="CDD" id="cd02440">
    <property type="entry name" value="AdoMet_MTases"/>
    <property type="match status" value="1"/>
</dbReference>
<evidence type="ECO:0000256" key="3">
    <source>
        <dbReference type="ARBA" id="ARBA00022679"/>
    </source>
</evidence>
<evidence type="ECO:0000256" key="1">
    <source>
        <dbReference type="ARBA" id="ARBA00022553"/>
    </source>
</evidence>
<dbReference type="EMBL" id="ML996697">
    <property type="protein sequence ID" value="KAF2399629.1"/>
    <property type="molecule type" value="Genomic_DNA"/>
</dbReference>
<dbReference type="SUPFAM" id="SSF53335">
    <property type="entry name" value="S-adenosyl-L-methionine-dependent methyltransferases"/>
    <property type="match status" value="1"/>
</dbReference>
<keyword evidence="2 5" id="KW-0489">Methyltransferase</keyword>
<accession>A0A6G1HUY1</accession>
<keyword evidence="1" id="KW-0597">Phosphoprotein</keyword>
<dbReference type="PANTHER" id="PTHR32183">
    <property type="match status" value="1"/>
</dbReference>
<gene>
    <name evidence="5" type="ORF">EJ06DRAFT_454737</name>
</gene>
<dbReference type="PROSITE" id="PS51585">
    <property type="entry name" value="SAM_MT_TPMT"/>
    <property type="match status" value="1"/>
</dbReference>
<protein>
    <submittedName>
        <fullName evidence="5">S-adenosyl-L-methionine-dependent methyltransferase</fullName>
    </submittedName>
</protein>
<name>A0A6G1HUY1_9PEZI</name>
<keyword evidence="3 5" id="KW-0808">Transferase</keyword>
<dbReference type="OrthoDB" id="276151at2759"/>
<sequence length="250" mass="26791">WNDLWASSFTPWDRAGPSPALADTLSQKADLLGQPAVAGTDGSTTRARALVPGCGRGYDVLLLASAGYDAWGLDSSGVAVGEAERYAAEAGNDEGIYPLINPEVGRGAAHFLEGDFYARNWEAGITGLAEDGGFDLIYDYTFLCAMNPPMRPAWASRMRELLRPGGVLVCLEFPTAKTSLSEGGPPWACPSALHRVLLGWPGEEVPYSDGVVVESPGRAKSEKALTQLGHWKAERTHAGQGTDWVSVWRR</sequence>
<proteinExistence type="predicted"/>
<keyword evidence="4" id="KW-0949">S-adenosyl-L-methionine</keyword>
<feature type="non-terminal residue" evidence="5">
    <location>
        <position position="1"/>
    </location>
</feature>
<dbReference type="GO" id="GO:0032259">
    <property type="term" value="P:methylation"/>
    <property type="evidence" value="ECO:0007669"/>
    <property type="project" value="UniProtKB-KW"/>
</dbReference>
<dbReference type="InterPro" id="IPR029063">
    <property type="entry name" value="SAM-dependent_MTases_sf"/>
</dbReference>
<dbReference type="Proteomes" id="UP000799640">
    <property type="component" value="Unassembled WGS sequence"/>
</dbReference>
<evidence type="ECO:0000256" key="2">
    <source>
        <dbReference type="ARBA" id="ARBA00022603"/>
    </source>
</evidence>
<dbReference type="AlphaFoldDB" id="A0A6G1HUY1"/>
<evidence type="ECO:0000313" key="5">
    <source>
        <dbReference type="EMBL" id="KAF2399629.1"/>
    </source>
</evidence>
<keyword evidence="6" id="KW-1185">Reference proteome</keyword>
<evidence type="ECO:0000256" key="4">
    <source>
        <dbReference type="ARBA" id="ARBA00022691"/>
    </source>
</evidence>
<dbReference type="Pfam" id="PF05724">
    <property type="entry name" value="TPMT"/>
    <property type="match status" value="1"/>
</dbReference>
<dbReference type="PANTHER" id="PTHR32183:SF6">
    <property type="entry name" value="CYSTEINE SULFINATE DESULFINASE_CYSTEINE DESULFURASE AND RELATED ENZYMES"/>
    <property type="match status" value="1"/>
</dbReference>
<organism evidence="5 6">
    <name type="scientific">Trichodelitschia bisporula</name>
    <dbReference type="NCBI Taxonomy" id="703511"/>
    <lineage>
        <taxon>Eukaryota</taxon>
        <taxon>Fungi</taxon>
        <taxon>Dikarya</taxon>
        <taxon>Ascomycota</taxon>
        <taxon>Pezizomycotina</taxon>
        <taxon>Dothideomycetes</taxon>
        <taxon>Dothideomycetes incertae sedis</taxon>
        <taxon>Phaeotrichales</taxon>
        <taxon>Phaeotrichaceae</taxon>
        <taxon>Trichodelitschia</taxon>
    </lineage>
</organism>
<dbReference type="InterPro" id="IPR008854">
    <property type="entry name" value="TPMT"/>
</dbReference>
<dbReference type="GO" id="GO:0008757">
    <property type="term" value="F:S-adenosylmethionine-dependent methyltransferase activity"/>
    <property type="evidence" value="ECO:0007669"/>
    <property type="project" value="InterPro"/>
</dbReference>
<evidence type="ECO:0000313" key="6">
    <source>
        <dbReference type="Proteomes" id="UP000799640"/>
    </source>
</evidence>